<dbReference type="GO" id="GO:0046872">
    <property type="term" value="F:metal ion binding"/>
    <property type="evidence" value="ECO:0007669"/>
    <property type="project" value="UniProtKB-KW"/>
</dbReference>
<evidence type="ECO:0000313" key="12">
    <source>
        <dbReference type="EMBL" id="RZD17061.1"/>
    </source>
</evidence>
<dbReference type="InterPro" id="IPR007325">
    <property type="entry name" value="KFase/CYL"/>
</dbReference>
<comment type="caution">
    <text evidence="12">The sequence shown here is derived from an EMBL/GenBank/DDBJ whole genome shotgun (WGS) entry which is preliminary data.</text>
</comment>
<gene>
    <name evidence="12" type="ORF">EVJ46_02180</name>
</gene>
<dbReference type="Proteomes" id="UP000316562">
    <property type="component" value="Unassembled WGS sequence"/>
</dbReference>
<dbReference type="FunFam" id="3.50.30.50:FF:000001">
    <property type="entry name" value="Kynurenine formamidase"/>
    <property type="match status" value="1"/>
</dbReference>
<dbReference type="EMBL" id="SGBC01000001">
    <property type="protein sequence ID" value="RZD17061.1"/>
    <property type="molecule type" value="Genomic_DNA"/>
</dbReference>
<keyword evidence="9" id="KW-0823">Tryptophan catabolism</keyword>
<sequence length="207" mass="22990">MYIDASLTVEDGMVHWPKDPEVIIKQFSSIKNGNTANNTHLSFGTHTGTHIDAPHHFYEEGIGIDKLKLESLIGECLVIEVPETYKAITEDFLKTQNINSGGRILFKTKNSKIISIDKNFHEDYVYVANDAAQYMVNKGVILVGVDYLSVEGFGKGHETHRALLGAGIIIIESLYLEHVEPGRYKLIALPVKIKDSDGAPARVILEK</sequence>
<dbReference type="Gene3D" id="3.50.30.50">
    <property type="entry name" value="Putative cyclase"/>
    <property type="match status" value="1"/>
</dbReference>
<dbReference type="InterPro" id="IPR037175">
    <property type="entry name" value="KFase_sf"/>
</dbReference>
<evidence type="ECO:0000256" key="3">
    <source>
        <dbReference type="ARBA" id="ARBA00011738"/>
    </source>
</evidence>
<organism evidence="12 13">
    <name type="scientific">Acididesulfobacter guangdongensis</name>
    <dbReference type="NCBI Taxonomy" id="2597225"/>
    <lineage>
        <taxon>Bacteria</taxon>
        <taxon>Deltaproteobacteria</taxon>
        <taxon>Candidatus Acidulodesulfobacterales</taxon>
        <taxon>Candidatus Acididesulfobacter</taxon>
    </lineage>
</organism>
<dbReference type="PANTHER" id="PTHR31118:SF12">
    <property type="entry name" value="CYCLASE-LIKE PROTEIN 2"/>
    <property type="match status" value="1"/>
</dbReference>
<proteinExistence type="predicted"/>
<evidence type="ECO:0000256" key="4">
    <source>
        <dbReference type="ARBA" id="ARBA00012930"/>
    </source>
</evidence>
<comment type="subunit">
    <text evidence="3">Homodimer.</text>
</comment>
<keyword evidence="6" id="KW-0479">Metal-binding</keyword>
<dbReference type="Pfam" id="PF04199">
    <property type="entry name" value="Cyclase"/>
    <property type="match status" value="1"/>
</dbReference>
<evidence type="ECO:0000256" key="10">
    <source>
        <dbReference type="ARBA" id="ARBA00048496"/>
    </source>
</evidence>
<evidence type="ECO:0000256" key="1">
    <source>
        <dbReference type="ARBA" id="ARBA00001947"/>
    </source>
</evidence>
<evidence type="ECO:0000256" key="8">
    <source>
        <dbReference type="ARBA" id="ARBA00022833"/>
    </source>
</evidence>
<dbReference type="PANTHER" id="PTHR31118">
    <property type="entry name" value="CYCLASE-LIKE PROTEIN 2"/>
    <property type="match status" value="1"/>
</dbReference>
<evidence type="ECO:0000256" key="11">
    <source>
        <dbReference type="ARBA" id="ARBA00060547"/>
    </source>
</evidence>
<comment type="catalytic activity">
    <reaction evidence="10">
        <text>N-formyl-L-kynurenine + H2O = L-kynurenine + formate + H(+)</text>
        <dbReference type="Rhea" id="RHEA:13009"/>
        <dbReference type="ChEBI" id="CHEBI:15377"/>
        <dbReference type="ChEBI" id="CHEBI:15378"/>
        <dbReference type="ChEBI" id="CHEBI:15740"/>
        <dbReference type="ChEBI" id="CHEBI:57959"/>
        <dbReference type="ChEBI" id="CHEBI:58629"/>
        <dbReference type="EC" id="3.5.1.9"/>
    </reaction>
</comment>
<keyword evidence="8" id="KW-0862">Zinc</keyword>
<evidence type="ECO:0000256" key="6">
    <source>
        <dbReference type="ARBA" id="ARBA00022723"/>
    </source>
</evidence>
<dbReference type="SUPFAM" id="SSF102198">
    <property type="entry name" value="Putative cyclase"/>
    <property type="match status" value="1"/>
</dbReference>
<accession>A0A519BIF5</accession>
<reference evidence="12 13" key="1">
    <citation type="journal article" date="2019" name="ISME J.">
        <title>Insights into ecological role of a new deltaproteobacterial order Candidatus Acidulodesulfobacterales by metagenomics and metatranscriptomics.</title>
        <authorList>
            <person name="Tan S."/>
            <person name="Liu J."/>
            <person name="Fang Y."/>
            <person name="Hedlund B.P."/>
            <person name="Lian Z.H."/>
            <person name="Huang L.Y."/>
            <person name="Li J.T."/>
            <person name="Huang L.N."/>
            <person name="Li W.J."/>
            <person name="Jiang H.C."/>
            <person name="Dong H.L."/>
            <person name="Shu W.S."/>
        </authorList>
    </citation>
    <scope>NUCLEOTIDE SEQUENCE [LARGE SCALE GENOMIC DNA]</scope>
    <source>
        <strain evidence="12">AP2</strain>
    </source>
</reference>
<dbReference type="AlphaFoldDB" id="A0A519BIF5"/>
<comment type="function">
    <text evidence="2">Catalyzes the hydrolysis of N-formyl-L-kynurenine to L-kynurenine, the second step in the kynurenine pathway of tryptophan degradation.</text>
</comment>
<evidence type="ECO:0000256" key="9">
    <source>
        <dbReference type="ARBA" id="ARBA00023079"/>
    </source>
</evidence>
<keyword evidence="7" id="KW-0378">Hydrolase</keyword>
<evidence type="ECO:0000256" key="7">
    <source>
        <dbReference type="ARBA" id="ARBA00022801"/>
    </source>
</evidence>
<dbReference type="GO" id="GO:0004061">
    <property type="term" value="F:arylformamidase activity"/>
    <property type="evidence" value="ECO:0007669"/>
    <property type="project" value="UniProtKB-EC"/>
</dbReference>
<evidence type="ECO:0000256" key="2">
    <source>
        <dbReference type="ARBA" id="ARBA00002204"/>
    </source>
</evidence>
<comment type="cofactor">
    <cofactor evidence="1">
        <name>Zn(2+)</name>
        <dbReference type="ChEBI" id="CHEBI:29105"/>
    </cofactor>
</comment>
<dbReference type="EC" id="3.5.1.9" evidence="4"/>
<evidence type="ECO:0000313" key="13">
    <source>
        <dbReference type="Proteomes" id="UP000316562"/>
    </source>
</evidence>
<name>A0A519BIF5_ACIG2</name>
<comment type="pathway">
    <text evidence="11">Amino-acid degradation; L-tryptophan degradation via kynurenine pathway; L-kynurenine from L-tryptophan: step 2/2.</text>
</comment>
<evidence type="ECO:0000256" key="5">
    <source>
        <dbReference type="ARBA" id="ARBA00014889"/>
    </source>
</evidence>
<protein>
    <recommendedName>
        <fullName evidence="5">Kynurenine formamidase</fullName>
        <ecNumber evidence="4">3.5.1.9</ecNumber>
    </recommendedName>
</protein>
<dbReference type="GO" id="GO:0019441">
    <property type="term" value="P:L-tryptophan catabolic process to kynurenine"/>
    <property type="evidence" value="ECO:0007669"/>
    <property type="project" value="InterPro"/>
</dbReference>